<name>A0ABY4TEI9_9ACTN</name>
<evidence type="ECO:0000313" key="2">
    <source>
        <dbReference type="Proteomes" id="UP001056383"/>
    </source>
</evidence>
<dbReference type="EMBL" id="CP095474">
    <property type="protein sequence ID" value="URN17361.1"/>
    <property type="molecule type" value="Genomic_DNA"/>
</dbReference>
<organism evidence="1 2">
    <name type="scientific">Streptomyces sudanensis</name>
    <dbReference type="NCBI Taxonomy" id="436397"/>
    <lineage>
        <taxon>Bacteria</taxon>
        <taxon>Bacillati</taxon>
        <taxon>Actinomycetota</taxon>
        <taxon>Actinomycetes</taxon>
        <taxon>Kitasatosporales</taxon>
        <taxon>Streptomycetaceae</taxon>
        <taxon>Streptomyces</taxon>
    </lineage>
</organism>
<protein>
    <submittedName>
        <fullName evidence="1">Uncharacterized protein</fullName>
    </submittedName>
</protein>
<dbReference type="RefSeq" id="WP_275563664.1">
    <property type="nucleotide sequence ID" value="NZ_CP095474.1"/>
</dbReference>
<proteinExistence type="predicted"/>
<reference evidence="1" key="1">
    <citation type="submission" date="2022-04" db="EMBL/GenBank/DDBJ databases">
        <title>Systematic whole-genome sequencing reveals an unexpected diversity among actinomycetoma pathogens and provides insights into their antibacterial susceptibilities.</title>
        <authorList>
            <person name="Watson A.K."/>
            <person name="Kepplinger B."/>
            <person name="Bakhiet S.M."/>
            <person name="Mhmoud N.A."/>
            <person name="Chapman J."/>
            <person name="Allenby N."/>
            <person name="Mickiewicz K."/>
            <person name="Goodfellow M."/>
            <person name="Fahal A.H."/>
            <person name="Errington J."/>
        </authorList>
    </citation>
    <scope>NUCLEOTIDE SEQUENCE</scope>
    <source>
        <strain evidence="1">SD 504</strain>
    </source>
</reference>
<accession>A0ABY4TEI9</accession>
<evidence type="ECO:0000313" key="1">
    <source>
        <dbReference type="EMBL" id="URN17361.1"/>
    </source>
</evidence>
<dbReference type="Proteomes" id="UP001056383">
    <property type="component" value="Chromosome"/>
</dbReference>
<gene>
    <name evidence="1" type="ORF">MW084_17115</name>
</gene>
<sequence length="105" mass="11572">MLPADGSLRFELAFSNAYTESASAPYLPLGPVSLVLEAVRSINVETLGAPAEPLWKRVLRGDSHDELLRMVWDERNDVLHVRNGSTVLTCQGGTWHWQLDGEAAV</sequence>
<keyword evidence="2" id="KW-1185">Reference proteome</keyword>